<protein>
    <submittedName>
        <fullName evidence="1">Uncharacterized protein</fullName>
    </submittedName>
</protein>
<dbReference type="AlphaFoldDB" id="A0A8B6E9H4"/>
<name>A0A8B6E9H4_MYTGA</name>
<comment type="caution">
    <text evidence="1">The sequence shown here is derived from an EMBL/GenBank/DDBJ whole genome shotgun (WGS) entry which is preliminary data.</text>
</comment>
<dbReference type="EMBL" id="UYJE01004818">
    <property type="protein sequence ID" value="VDI31716.1"/>
    <property type="molecule type" value="Genomic_DNA"/>
</dbReference>
<evidence type="ECO:0000313" key="1">
    <source>
        <dbReference type="EMBL" id="VDI31716.1"/>
    </source>
</evidence>
<organism evidence="1 2">
    <name type="scientific">Mytilus galloprovincialis</name>
    <name type="common">Mediterranean mussel</name>
    <dbReference type="NCBI Taxonomy" id="29158"/>
    <lineage>
        <taxon>Eukaryota</taxon>
        <taxon>Metazoa</taxon>
        <taxon>Spiralia</taxon>
        <taxon>Lophotrochozoa</taxon>
        <taxon>Mollusca</taxon>
        <taxon>Bivalvia</taxon>
        <taxon>Autobranchia</taxon>
        <taxon>Pteriomorphia</taxon>
        <taxon>Mytilida</taxon>
        <taxon>Mytiloidea</taxon>
        <taxon>Mytilidae</taxon>
        <taxon>Mytilinae</taxon>
        <taxon>Mytilus</taxon>
    </lineage>
</organism>
<accession>A0A8B6E9H4</accession>
<dbReference type="Proteomes" id="UP000596742">
    <property type="component" value="Unassembled WGS sequence"/>
</dbReference>
<dbReference type="OrthoDB" id="6169358at2759"/>
<reference evidence="1" key="1">
    <citation type="submission" date="2018-11" db="EMBL/GenBank/DDBJ databases">
        <authorList>
            <person name="Alioto T."/>
            <person name="Alioto T."/>
        </authorList>
    </citation>
    <scope>NUCLEOTIDE SEQUENCE</scope>
</reference>
<gene>
    <name evidence="1" type="ORF">MGAL_10B012429</name>
</gene>
<proteinExistence type="predicted"/>
<sequence>MSALPRLQRDVEKLNAGIQSLTGGYSRYFFIDYAKLFQPAVHLGREGLHVNRNFEDDFRELFSRETEVPDGESVSPKMTYAEVVRLSVPSSDTMNKPFDKKEDIDYSLYEELETGKLGSLSAKINTAVHVGPSRTHGNMQEPEASNLHRRFDDEHNYFIDSFHFNVIADFLFSH</sequence>
<keyword evidence="2" id="KW-1185">Reference proteome</keyword>
<evidence type="ECO:0000313" key="2">
    <source>
        <dbReference type="Proteomes" id="UP000596742"/>
    </source>
</evidence>